<dbReference type="Pfam" id="PF01476">
    <property type="entry name" value="LysM"/>
    <property type="match status" value="4"/>
</dbReference>
<feature type="domain" description="LysM" evidence="4">
    <location>
        <begin position="703"/>
        <end position="749"/>
    </location>
</feature>
<evidence type="ECO:0000313" key="6">
    <source>
        <dbReference type="Proteomes" id="UP000886523"/>
    </source>
</evidence>
<feature type="domain" description="LysM" evidence="4">
    <location>
        <begin position="828"/>
        <end position="873"/>
    </location>
</feature>
<dbReference type="Gene3D" id="3.10.350.10">
    <property type="entry name" value="LysM domain"/>
    <property type="match status" value="7"/>
</dbReference>
<keyword evidence="6" id="KW-1185">Reference proteome</keyword>
<dbReference type="PANTHER" id="PTHR34997">
    <property type="entry name" value="AM15"/>
    <property type="match status" value="1"/>
</dbReference>
<dbReference type="OrthoDB" id="5985073at2759"/>
<sequence length="874" mass="90600">MAPFRSLGFKLVLVCALRSGVFGRSDFHNKIIGHAVAQDKAFHDDLLKQLADARASTSLSSSLSQSTALNVGSILLDDGATMLAVNNTNSTLQIYTADTLQTDPAPSSACATALTASIPCNSTIPLMAISPFIFNDALSTVCTTDCTVGLESYRAGVVSACGNYRIAGSGNITISPTLAVDYVQGPYAVQCLQDPDTSTFCGPLIQSYNTSGGLLALPTRELCSYCVLETLNVTLSNPATYSVAIASLLSSAISLCGPQFDAYNVSTAPSDQVVFDPGASGFGSNSSAAPAVDCSIVGRNVTTGAATTCAALAEQYRISEYSVLTSNPGLVDCNIPANSILCLPQACTTYTIATNDTCDTVAAIAGSAAGTTVTTTQIQSFNPDLGVYCQLMPLRVGKQICLSPNGGFPNVGATTGAEPSATPTALAPVPTPTVSGSTSACGRWYQIKSGDICQTVALSNSVALTDFLTLNPEIDANCTNLWLNYYYCVAPFPPFASVTASPVITTNYSSASIMSYSIPTANYTPTTYLVALTTAGVTAPTNVAGGTRTVACGNYYNIQNGDTIASVSELVGVNTTDLETWNPELSNGSLPGTGSAICVVFPMGNYTLIPVASPINAYPNATSACAQYYTVQSGDGCSSIATAFGLTTNQLSGLNPGLKTDCKNLILGEAYCVFPTYPVSSIDTGTGIPPNVATGTITDGCSEYYTVVSGDSCGSIETTFNLTSTQLLTYNPEIATDCSNLRLGLAYCVKSNVTTMTGGPTNLASGSLSNCTEYHTVVSGDNCPLIEATYSIAAADFFRWNPEVYTNCTNILAQEAYCVGGGGNPCGKTYKVQSGDSCFVISQSQGITQAQLNALNPFIDANCDLIPRENLCMG</sequence>
<dbReference type="InterPro" id="IPR036779">
    <property type="entry name" value="LysM_dom_sf"/>
</dbReference>
<dbReference type="InterPro" id="IPR052210">
    <property type="entry name" value="LysM1-like"/>
</dbReference>
<keyword evidence="1" id="KW-0147">Chitin-binding</keyword>
<dbReference type="PROSITE" id="PS51782">
    <property type="entry name" value="LYSM"/>
    <property type="match status" value="6"/>
</dbReference>
<organism evidence="5 6">
    <name type="scientific">Hydnum rufescens UP504</name>
    <dbReference type="NCBI Taxonomy" id="1448309"/>
    <lineage>
        <taxon>Eukaryota</taxon>
        <taxon>Fungi</taxon>
        <taxon>Dikarya</taxon>
        <taxon>Basidiomycota</taxon>
        <taxon>Agaricomycotina</taxon>
        <taxon>Agaricomycetes</taxon>
        <taxon>Cantharellales</taxon>
        <taxon>Hydnaceae</taxon>
        <taxon>Hydnum</taxon>
    </lineage>
</organism>
<protein>
    <submittedName>
        <fullName evidence="5">Carbohydrate-binding module family 50 protein</fullName>
    </submittedName>
</protein>
<accession>A0A9P6B188</accession>
<dbReference type="Proteomes" id="UP000886523">
    <property type="component" value="Unassembled WGS sequence"/>
</dbReference>
<evidence type="ECO:0000256" key="1">
    <source>
        <dbReference type="ARBA" id="ARBA00022669"/>
    </source>
</evidence>
<feature type="domain" description="LysM" evidence="4">
    <location>
        <begin position="627"/>
        <end position="673"/>
    </location>
</feature>
<dbReference type="PANTHER" id="PTHR34997:SF1">
    <property type="entry name" value="PEPTIDOGLYCAN-BINDING LYSIN DOMAIN"/>
    <property type="match status" value="1"/>
</dbReference>
<feature type="signal peptide" evidence="3">
    <location>
        <begin position="1"/>
        <end position="23"/>
    </location>
</feature>
<proteinExistence type="predicted"/>
<dbReference type="CDD" id="cd00118">
    <property type="entry name" value="LysM"/>
    <property type="match status" value="6"/>
</dbReference>
<reference evidence="5" key="1">
    <citation type="journal article" date="2020" name="Nat. Commun.">
        <title>Large-scale genome sequencing of mycorrhizal fungi provides insights into the early evolution of symbiotic traits.</title>
        <authorList>
            <person name="Miyauchi S."/>
            <person name="Kiss E."/>
            <person name="Kuo A."/>
            <person name="Drula E."/>
            <person name="Kohler A."/>
            <person name="Sanchez-Garcia M."/>
            <person name="Morin E."/>
            <person name="Andreopoulos B."/>
            <person name="Barry K.W."/>
            <person name="Bonito G."/>
            <person name="Buee M."/>
            <person name="Carver A."/>
            <person name="Chen C."/>
            <person name="Cichocki N."/>
            <person name="Clum A."/>
            <person name="Culley D."/>
            <person name="Crous P.W."/>
            <person name="Fauchery L."/>
            <person name="Girlanda M."/>
            <person name="Hayes R.D."/>
            <person name="Keri Z."/>
            <person name="LaButti K."/>
            <person name="Lipzen A."/>
            <person name="Lombard V."/>
            <person name="Magnuson J."/>
            <person name="Maillard F."/>
            <person name="Murat C."/>
            <person name="Nolan M."/>
            <person name="Ohm R.A."/>
            <person name="Pangilinan J."/>
            <person name="Pereira M.F."/>
            <person name="Perotto S."/>
            <person name="Peter M."/>
            <person name="Pfister S."/>
            <person name="Riley R."/>
            <person name="Sitrit Y."/>
            <person name="Stielow J.B."/>
            <person name="Szollosi G."/>
            <person name="Zifcakova L."/>
            <person name="Stursova M."/>
            <person name="Spatafora J.W."/>
            <person name="Tedersoo L."/>
            <person name="Vaario L.M."/>
            <person name="Yamada A."/>
            <person name="Yan M."/>
            <person name="Wang P."/>
            <person name="Xu J."/>
            <person name="Bruns T."/>
            <person name="Baldrian P."/>
            <person name="Vilgalys R."/>
            <person name="Dunand C."/>
            <person name="Henrissat B."/>
            <person name="Grigoriev I.V."/>
            <person name="Hibbett D."/>
            <person name="Nagy L.G."/>
            <person name="Martin F.M."/>
        </authorList>
    </citation>
    <scope>NUCLEOTIDE SEQUENCE</scope>
    <source>
        <strain evidence="5">UP504</strain>
    </source>
</reference>
<keyword evidence="3" id="KW-0732">Signal</keyword>
<feature type="chain" id="PRO_5040489916" evidence="3">
    <location>
        <begin position="24"/>
        <end position="874"/>
    </location>
</feature>
<name>A0A9P6B188_9AGAM</name>
<evidence type="ECO:0000256" key="2">
    <source>
        <dbReference type="ARBA" id="ARBA00023026"/>
    </source>
</evidence>
<dbReference type="InterPro" id="IPR018392">
    <property type="entry name" value="LysM"/>
</dbReference>
<feature type="domain" description="LysM" evidence="4">
    <location>
        <begin position="554"/>
        <end position="599"/>
    </location>
</feature>
<dbReference type="SMART" id="SM00257">
    <property type="entry name" value="LysM"/>
    <property type="match status" value="7"/>
</dbReference>
<feature type="domain" description="LysM" evidence="4">
    <location>
        <begin position="443"/>
        <end position="489"/>
    </location>
</feature>
<dbReference type="SUPFAM" id="SSF54106">
    <property type="entry name" value="LysM domain"/>
    <property type="match status" value="4"/>
</dbReference>
<dbReference type="EMBL" id="MU128953">
    <property type="protein sequence ID" value="KAF9515145.1"/>
    <property type="molecule type" value="Genomic_DNA"/>
</dbReference>
<evidence type="ECO:0000259" key="4">
    <source>
        <dbReference type="PROSITE" id="PS51782"/>
    </source>
</evidence>
<feature type="domain" description="LysM" evidence="4">
    <location>
        <begin position="773"/>
        <end position="819"/>
    </location>
</feature>
<dbReference type="GO" id="GO:0008061">
    <property type="term" value="F:chitin binding"/>
    <property type="evidence" value="ECO:0007669"/>
    <property type="project" value="UniProtKB-KW"/>
</dbReference>
<dbReference type="AlphaFoldDB" id="A0A9P6B188"/>
<comment type="caution">
    <text evidence="5">The sequence shown here is derived from an EMBL/GenBank/DDBJ whole genome shotgun (WGS) entry which is preliminary data.</text>
</comment>
<evidence type="ECO:0000256" key="3">
    <source>
        <dbReference type="SAM" id="SignalP"/>
    </source>
</evidence>
<evidence type="ECO:0000313" key="5">
    <source>
        <dbReference type="EMBL" id="KAF9515145.1"/>
    </source>
</evidence>
<gene>
    <name evidence="5" type="ORF">BS47DRAFT_1376355</name>
</gene>
<keyword evidence="2" id="KW-0843">Virulence</keyword>